<keyword evidence="8" id="KW-0970">Cilium biogenesis/degradation</keyword>
<evidence type="ECO:0000313" key="16">
    <source>
        <dbReference type="Proteomes" id="UP000694700"/>
    </source>
</evidence>
<reference evidence="15" key="1">
    <citation type="submission" date="2025-08" db="UniProtKB">
        <authorList>
            <consortium name="Ensembl"/>
        </authorList>
    </citation>
    <scope>IDENTIFICATION</scope>
</reference>
<name>A0A8C1U7F1_CYPCA</name>
<dbReference type="AlphaFoldDB" id="A0A8C1U7F1"/>
<dbReference type="GO" id="GO:0003924">
    <property type="term" value="F:GTPase activity"/>
    <property type="evidence" value="ECO:0007669"/>
    <property type="project" value="InterPro"/>
</dbReference>
<evidence type="ECO:0000256" key="7">
    <source>
        <dbReference type="ARBA" id="ARBA00022741"/>
    </source>
</evidence>
<dbReference type="InterPro" id="IPR001806">
    <property type="entry name" value="Small_GTPase"/>
</dbReference>
<dbReference type="GO" id="GO:0030030">
    <property type="term" value="P:cell projection organization"/>
    <property type="evidence" value="ECO:0007669"/>
    <property type="project" value="UniProtKB-KW"/>
</dbReference>
<dbReference type="InterPro" id="IPR027417">
    <property type="entry name" value="P-loop_NTPase"/>
</dbReference>
<evidence type="ECO:0000256" key="8">
    <source>
        <dbReference type="ARBA" id="ARBA00022794"/>
    </source>
</evidence>
<keyword evidence="7" id="KW-0547">Nucleotide-binding</keyword>
<dbReference type="GO" id="GO:0005525">
    <property type="term" value="F:GTP binding"/>
    <property type="evidence" value="ECO:0007669"/>
    <property type="project" value="UniProtKB-KW"/>
</dbReference>
<protein>
    <recommendedName>
        <fullName evidence="3">Ciliogenesis and planar polarity effector 2</fullName>
    </recommendedName>
    <alternativeName>
        <fullName evidence="14">REM2- and Rab-like small GTPase 1</fullName>
    </alternativeName>
</protein>
<dbReference type="Pfam" id="PF00071">
    <property type="entry name" value="Ras"/>
    <property type="match status" value="1"/>
</dbReference>
<dbReference type="Ensembl" id="ENSCCRT00015034515.1">
    <property type="protein sequence ID" value="ENSCCRP00015033363.1"/>
    <property type="gene ID" value="ENSCCRG00015013896.1"/>
</dbReference>
<evidence type="ECO:0000256" key="6">
    <source>
        <dbReference type="ARBA" id="ARBA00022490"/>
    </source>
</evidence>
<evidence type="ECO:0000256" key="14">
    <source>
        <dbReference type="ARBA" id="ARBA00030243"/>
    </source>
</evidence>
<dbReference type="PANTHER" id="PTHR14983">
    <property type="entry name" value="CILIOGENESIS AND PLANAR POLARITY EFFECTOR 2"/>
    <property type="match status" value="1"/>
</dbReference>
<keyword evidence="4" id="KW-0813">Transport</keyword>
<keyword evidence="5" id="KW-0268">Exocytosis</keyword>
<comment type="similarity">
    <text evidence="2">Belongs to the small GTPase superfamily. Rab family.</text>
</comment>
<keyword evidence="10" id="KW-0969">Cilium</keyword>
<evidence type="ECO:0000256" key="10">
    <source>
        <dbReference type="ARBA" id="ARBA00023069"/>
    </source>
</evidence>
<keyword evidence="13" id="KW-0966">Cell projection</keyword>
<organism evidence="15 16">
    <name type="scientific">Cyprinus carpio</name>
    <name type="common">Common carp</name>
    <dbReference type="NCBI Taxonomy" id="7962"/>
    <lineage>
        <taxon>Eukaryota</taxon>
        <taxon>Metazoa</taxon>
        <taxon>Chordata</taxon>
        <taxon>Craniata</taxon>
        <taxon>Vertebrata</taxon>
        <taxon>Euteleostomi</taxon>
        <taxon>Actinopterygii</taxon>
        <taxon>Neopterygii</taxon>
        <taxon>Teleostei</taxon>
        <taxon>Ostariophysi</taxon>
        <taxon>Cypriniformes</taxon>
        <taxon>Cyprinidae</taxon>
        <taxon>Cyprininae</taxon>
        <taxon>Cyprinus</taxon>
    </lineage>
</organism>
<evidence type="ECO:0000256" key="13">
    <source>
        <dbReference type="ARBA" id="ARBA00023273"/>
    </source>
</evidence>
<dbReference type="PANTHER" id="PTHR14983:SF1">
    <property type="entry name" value="CILIOGENESIS AND PLANAR POLARITY EFFECTOR 2"/>
    <property type="match status" value="1"/>
</dbReference>
<keyword evidence="6" id="KW-0963">Cytoplasm</keyword>
<evidence type="ECO:0000256" key="5">
    <source>
        <dbReference type="ARBA" id="ARBA00022483"/>
    </source>
</evidence>
<evidence type="ECO:0000256" key="3">
    <source>
        <dbReference type="ARBA" id="ARBA00021423"/>
    </source>
</evidence>
<dbReference type="GO" id="GO:0015031">
    <property type="term" value="P:protein transport"/>
    <property type="evidence" value="ECO:0007669"/>
    <property type="project" value="UniProtKB-KW"/>
</dbReference>
<dbReference type="GO" id="GO:0006887">
    <property type="term" value="P:exocytosis"/>
    <property type="evidence" value="ECO:0007669"/>
    <property type="project" value="UniProtKB-KW"/>
</dbReference>
<comment type="subcellular location">
    <subcellularLocation>
        <location evidence="1">Cytoplasm</location>
        <location evidence="1">Cytoskeleton</location>
        <location evidence="1">Cilium basal body</location>
    </subcellularLocation>
</comment>
<keyword evidence="11" id="KW-0342">GTP-binding</keyword>
<evidence type="ECO:0000256" key="4">
    <source>
        <dbReference type="ARBA" id="ARBA00022448"/>
    </source>
</evidence>
<dbReference type="Proteomes" id="UP000694700">
    <property type="component" value="Unplaced"/>
</dbReference>
<evidence type="ECO:0000256" key="1">
    <source>
        <dbReference type="ARBA" id="ARBA00004120"/>
    </source>
</evidence>
<sequence length="225" mass="25182">MSFPPGSIIASDWHRCPDSREFFSRILHNKKRRKFGLLEAPMMPPHMNVDMVCYKVFISGKPGVGESALGARLAGLELPKMHYETTGEQTTHLTCIKFFILFVQNSCKEQVDAVLFLFSFTDRGSFDDLSNQISRITESSDRVVKLVVGTKFDLFMHTDVTESDVTHFQEVCGLPIFRVGGDVSEVAPLLNALAENLWHQDCMAASSVFISTQAALRETDSEIIV</sequence>
<evidence type="ECO:0000256" key="9">
    <source>
        <dbReference type="ARBA" id="ARBA00022927"/>
    </source>
</evidence>
<dbReference type="SUPFAM" id="SSF52540">
    <property type="entry name" value="P-loop containing nucleoside triphosphate hydrolases"/>
    <property type="match status" value="1"/>
</dbReference>
<evidence type="ECO:0000256" key="2">
    <source>
        <dbReference type="ARBA" id="ARBA00006270"/>
    </source>
</evidence>
<dbReference type="SMART" id="SM00175">
    <property type="entry name" value="RAB"/>
    <property type="match status" value="1"/>
</dbReference>
<evidence type="ECO:0000256" key="12">
    <source>
        <dbReference type="ARBA" id="ARBA00023212"/>
    </source>
</evidence>
<evidence type="ECO:0000256" key="11">
    <source>
        <dbReference type="ARBA" id="ARBA00023134"/>
    </source>
</evidence>
<keyword evidence="12" id="KW-0206">Cytoskeleton</keyword>
<evidence type="ECO:0000313" key="15">
    <source>
        <dbReference type="Ensembl" id="ENSCCRP00015033363.1"/>
    </source>
</evidence>
<dbReference type="Gene3D" id="3.40.50.300">
    <property type="entry name" value="P-loop containing nucleotide triphosphate hydrolases"/>
    <property type="match status" value="1"/>
</dbReference>
<proteinExistence type="inferred from homology"/>
<dbReference type="InterPro" id="IPR039677">
    <property type="entry name" value="RSG1"/>
</dbReference>
<accession>A0A8C1U7F1</accession>
<keyword evidence="9" id="KW-0653">Protein transport</keyword>